<dbReference type="Gene3D" id="3.40.50.720">
    <property type="entry name" value="NAD(P)-binding Rossmann-like Domain"/>
    <property type="match status" value="1"/>
</dbReference>
<feature type="domain" description="Saccharopine dehydrogenase NADP binding" evidence="2">
    <location>
        <begin position="3"/>
        <end position="124"/>
    </location>
</feature>
<dbReference type="GeneID" id="24139164"/>
<evidence type="ECO:0000256" key="1">
    <source>
        <dbReference type="ARBA" id="ARBA00023002"/>
    </source>
</evidence>
<evidence type="ECO:0000313" key="4">
    <source>
        <dbReference type="Proteomes" id="UP000030745"/>
    </source>
</evidence>
<dbReference type="SUPFAM" id="SSF51735">
    <property type="entry name" value="NAD(P)-binding Rossmann-fold domains"/>
    <property type="match status" value="1"/>
</dbReference>
<dbReference type="PANTHER" id="PTHR11133:SF22">
    <property type="entry name" value="ALPHA-AMINOADIPIC SEMIALDEHYDE SYNTHASE, MITOCHONDRIAL"/>
    <property type="match status" value="1"/>
</dbReference>
<dbReference type="OrthoDB" id="10059875at2759"/>
<dbReference type="RefSeq" id="XP_012212388.1">
    <property type="nucleotide sequence ID" value="XM_012356998.1"/>
</dbReference>
<dbReference type="InterPro" id="IPR036291">
    <property type="entry name" value="NAD(P)-bd_dom_sf"/>
</dbReference>
<evidence type="ECO:0000259" key="2">
    <source>
        <dbReference type="Pfam" id="PF03435"/>
    </source>
</evidence>
<dbReference type="Proteomes" id="UP000030745">
    <property type="component" value="Unassembled WGS sequence"/>
</dbReference>
<dbReference type="AlphaFoldDB" id="A0A067BQD9"/>
<proteinExistence type="predicted"/>
<dbReference type="VEuPathDB" id="FungiDB:SPRG_17632"/>
<dbReference type="InterPro" id="IPR051168">
    <property type="entry name" value="AASS"/>
</dbReference>
<dbReference type="KEGG" id="spar:SPRG_17632"/>
<evidence type="ECO:0000313" key="3">
    <source>
        <dbReference type="EMBL" id="KDO16902.1"/>
    </source>
</evidence>
<dbReference type="GO" id="GO:0005737">
    <property type="term" value="C:cytoplasm"/>
    <property type="evidence" value="ECO:0007669"/>
    <property type="project" value="TreeGrafter"/>
</dbReference>
<keyword evidence="1" id="KW-0560">Oxidoreductase</keyword>
<name>A0A067BQD9_SAPPC</name>
<gene>
    <name evidence="3" type="ORF">SPRG_17632</name>
</gene>
<organism evidence="3 4">
    <name type="scientific">Saprolegnia parasitica (strain CBS 223.65)</name>
    <dbReference type="NCBI Taxonomy" id="695850"/>
    <lineage>
        <taxon>Eukaryota</taxon>
        <taxon>Sar</taxon>
        <taxon>Stramenopiles</taxon>
        <taxon>Oomycota</taxon>
        <taxon>Saprolegniomycetes</taxon>
        <taxon>Saprolegniales</taxon>
        <taxon>Saprolegniaceae</taxon>
        <taxon>Saprolegnia</taxon>
    </lineage>
</organism>
<feature type="non-terminal residue" evidence="3">
    <location>
        <position position="134"/>
    </location>
</feature>
<protein>
    <recommendedName>
        <fullName evidence="2">Saccharopine dehydrogenase NADP binding domain-containing protein</fullName>
    </recommendedName>
</protein>
<dbReference type="PANTHER" id="PTHR11133">
    <property type="entry name" value="SACCHAROPINE DEHYDROGENASE"/>
    <property type="match status" value="1"/>
</dbReference>
<dbReference type="InterPro" id="IPR005097">
    <property type="entry name" value="Sacchrp_dh_NADP-bd"/>
</dbReference>
<dbReference type="GO" id="GO:0019878">
    <property type="term" value="P:lysine biosynthetic process via aminoadipic acid"/>
    <property type="evidence" value="ECO:0007669"/>
    <property type="project" value="TreeGrafter"/>
</dbReference>
<dbReference type="STRING" id="695850.A0A067BQD9"/>
<reference evidence="3 4" key="1">
    <citation type="journal article" date="2013" name="PLoS Genet.">
        <title>Distinctive expansion of potential virulence genes in the genome of the oomycete fish pathogen Saprolegnia parasitica.</title>
        <authorList>
            <person name="Jiang R.H."/>
            <person name="de Bruijn I."/>
            <person name="Haas B.J."/>
            <person name="Belmonte R."/>
            <person name="Lobach L."/>
            <person name="Christie J."/>
            <person name="van den Ackerveken G."/>
            <person name="Bottin A."/>
            <person name="Bulone V."/>
            <person name="Diaz-Moreno S.M."/>
            <person name="Dumas B."/>
            <person name="Fan L."/>
            <person name="Gaulin E."/>
            <person name="Govers F."/>
            <person name="Grenville-Briggs L.J."/>
            <person name="Horner N.R."/>
            <person name="Levin J.Z."/>
            <person name="Mammella M."/>
            <person name="Meijer H.J."/>
            <person name="Morris P."/>
            <person name="Nusbaum C."/>
            <person name="Oome S."/>
            <person name="Phillips A.J."/>
            <person name="van Rooyen D."/>
            <person name="Rzeszutek E."/>
            <person name="Saraiva M."/>
            <person name="Secombes C.J."/>
            <person name="Seidl M.F."/>
            <person name="Snel B."/>
            <person name="Stassen J.H."/>
            <person name="Sykes S."/>
            <person name="Tripathy S."/>
            <person name="van den Berg H."/>
            <person name="Vega-Arreguin J.C."/>
            <person name="Wawra S."/>
            <person name="Young S.K."/>
            <person name="Zeng Q."/>
            <person name="Dieguez-Uribeondo J."/>
            <person name="Russ C."/>
            <person name="Tyler B.M."/>
            <person name="van West P."/>
        </authorList>
    </citation>
    <scope>NUCLEOTIDE SEQUENCE [LARGE SCALE GENOMIC DNA]</scope>
    <source>
        <strain evidence="3 4">CBS 223.65</strain>
    </source>
</reference>
<dbReference type="Pfam" id="PF03435">
    <property type="entry name" value="Sacchrp_dh_NADP"/>
    <property type="match status" value="1"/>
</dbReference>
<keyword evidence="4" id="KW-1185">Reference proteome</keyword>
<accession>A0A067BQD9</accession>
<sequence length="134" mass="14056">MAVVCFGSGRVAFPFVEKITRNAGTQLVLVSDDARQLAQLRDKAAAMGRFNMQTHELSITDVAAVVACLEQFQATCVAALVPEDAQFAIARACIATKTPLVTASYASPRLRVLESAAVAAGISILCECGLDPGL</sequence>
<dbReference type="GO" id="GO:0004753">
    <property type="term" value="F:saccharopine dehydrogenase activity"/>
    <property type="evidence" value="ECO:0007669"/>
    <property type="project" value="TreeGrafter"/>
</dbReference>
<dbReference type="EMBL" id="KK583872">
    <property type="protein sequence ID" value="KDO16902.1"/>
    <property type="molecule type" value="Genomic_DNA"/>
</dbReference>